<organism evidence="6">
    <name type="scientific">freshwater metagenome</name>
    <dbReference type="NCBI Taxonomy" id="449393"/>
    <lineage>
        <taxon>unclassified sequences</taxon>
        <taxon>metagenomes</taxon>
        <taxon>ecological metagenomes</taxon>
    </lineage>
</organism>
<dbReference type="InterPro" id="IPR024892">
    <property type="entry name" value="ArAT"/>
</dbReference>
<dbReference type="GO" id="GO:0030170">
    <property type="term" value="F:pyridoxal phosphate binding"/>
    <property type="evidence" value="ECO:0007669"/>
    <property type="project" value="InterPro"/>
</dbReference>
<evidence type="ECO:0000256" key="3">
    <source>
        <dbReference type="ARBA" id="ARBA00022679"/>
    </source>
</evidence>
<evidence type="ECO:0000313" key="6">
    <source>
        <dbReference type="EMBL" id="CAB4626854.1"/>
    </source>
</evidence>
<dbReference type="EMBL" id="CAEZVF010000167">
    <property type="protein sequence ID" value="CAB4626854.1"/>
    <property type="molecule type" value="Genomic_DNA"/>
</dbReference>
<dbReference type="NCBIfam" id="NF002878">
    <property type="entry name" value="PRK03321.1"/>
    <property type="match status" value="1"/>
</dbReference>
<reference evidence="6" key="1">
    <citation type="submission" date="2020-05" db="EMBL/GenBank/DDBJ databases">
        <authorList>
            <person name="Chiriac C."/>
            <person name="Salcher M."/>
            <person name="Ghai R."/>
            <person name="Kavagutti S V."/>
        </authorList>
    </citation>
    <scope>NUCLEOTIDE SEQUENCE</scope>
</reference>
<comment type="cofactor">
    <cofactor evidence="1">
        <name>pyridoxal 5'-phosphate</name>
        <dbReference type="ChEBI" id="CHEBI:597326"/>
    </cofactor>
</comment>
<dbReference type="HAMAP" id="MF_01023">
    <property type="entry name" value="HisC_aminotrans_2"/>
    <property type="match status" value="1"/>
</dbReference>
<dbReference type="PANTHER" id="PTHR43643">
    <property type="entry name" value="HISTIDINOL-PHOSPHATE AMINOTRANSFERASE 2"/>
    <property type="match status" value="1"/>
</dbReference>
<sequence>MAPAHSEPELRASLDAVPRYRAGAAPPPGPAGVVAYKVASNENPYPPLPGVLAAISDAATGINRYPDFGSTQLVAELARTLGVNPDQLALGTGSVSLLEYAAQITCADNDEVVFAWPSFEAYPIVTAVAGAQAVHVPLTSDHHHDLEAMLAAITAQTRLVIVCSPNNPTGTAVERSALVDFLNKVPSRILVVLDEAYTEFVSDDASFDSLALMSQFPNVCILRTFSKAYGLAAIRLGYAIASENVASALRAVALPFGISSVAQAAGLAALAPPAQRELQARIAQLNLERERVVTALGALCAANPEGNFVWLPLGERSEEFAQECQEQALSVRLFVGVGVRVTIAEPQANDRLITIAQGFSDDHASA</sequence>
<dbReference type="InterPro" id="IPR004839">
    <property type="entry name" value="Aminotransferase_I/II_large"/>
</dbReference>
<dbReference type="InterPro" id="IPR015421">
    <property type="entry name" value="PyrdxlP-dep_Trfase_major"/>
</dbReference>
<evidence type="ECO:0000259" key="5">
    <source>
        <dbReference type="Pfam" id="PF00155"/>
    </source>
</evidence>
<dbReference type="NCBIfam" id="TIGR01141">
    <property type="entry name" value="hisC"/>
    <property type="match status" value="1"/>
</dbReference>
<accession>A0A6J6IR06</accession>
<dbReference type="CDD" id="cd00609">
    <property type="entry name" value="AAT_like"/>
    <property type="match status" value="1"/>
</dbReference>
<dbReference type="PANTHER" id="PTHR43643:SF3">
    <property type="entry name" value="HISTIDINOL-PHOSPHATE AMINOTRANSFERASE"/>
    <property type="match status" value="1"/>
</dbReference>
<dbReference type="HAMAP" id="MF_01513">
    <property type="entry name" value="Phe_aminotrans_2"/>
    <property type="match status" value="1"/>
</dbReference>
<feature type="domain" description="Aminotransferase class I/classII large" evidence="5">
    <location>
        <begin position="38"/>
        <end position="333"/>
    </location>
</feature>
<keyword evidence="2" id="KW-0032">Aminotransferase</keyword>
<dbReference type="GO" id="GO:0004400">
    <property type="term" value="F:histidinol-phosphate transaminase activity"/>
    <property type="evidence" value="ECO:0007669"/>
    <property type="project" value="InterPro"/>
</dbReference>
<dbReference type="GO" id="GO:0000105">
    <property type="term" value="P:L-histidine biosynthetic process"/>
    <property type="evidence" value="ECO:0007669"/>
    <property type="project" value="InterPro"/>
</dbReference>
<dbReference type="InterPro" id="IPR050106">
    <property type="entry name" value="HistidinolP_aminotransfase"/>
</dbReference>
<proteinExistence type="inferred from homology"/>
<keyword evidence="3" id="KW-0808">Transferase</keyword>
<evidence type="ECO:0000256" key="2">
    <source>
        <dbReference type="ARBA" id="ARBA00022576"/>
    </source>
</evidence>
<evidence type="ECO:0000256" key="4">
    <source>
        <dbReference type="ARBA" id="ARBA00022898"/>
    </source>
</evidence>
<dbReference type="Gene3D" id="3.40.640.10">
    <property type="entry name" value="Type I PLP-dependent aspartate aminotransferase-like (Major domain)"/>
    <property type="match status" value="1"/>
</dbReference>
<gene>
    <name evidence="6" type="ORF">UFOPK1939_00986</name>
</gene>
<dbReference type="AlphaFoldDB" id="A0A6J6IR06"/>
<name>A0A6J6IR06_9ZZZZ</name>
<dbReference type="InterPro" id="IPR015424">
    <property type="entry name" value="PyrdxlP-dep_Trfase"/>
</dbReference>
<dbReference type="InterPro" id="IPR015422">
    <property type="entry name" value="PyrdxlP-dep_Trfase_small"/>
</dbReference>
<evidence type="ECO:0000256" key="1">
    <source>
        <dbReference type="ARBA" id="ARBA00001933"/>
    </source>
</evidence>
<dbReference type="InterPro" id="IPR005861">
    <property type="entry name" value="HisP_aminotrans"/>
</dbReference>
<dbReference type="Gene3D" id="3.90.1150.10">
    <property type="entry name" value="Aspartate Aminotransferase, domain 1"/>
    <property type="match status" value="1"/>
</dbReference>
<dbReference type="InterPro" id="IPR001917">
    <property type="entry name" value="Aminotrans_II_pyridoxalP_BS"/>
</dbReference>
<keyword evidence="4" id="KW-0663">Pyridoxal phosphate</keyword>
<dbReference type="PROSITE" id="PS00599">
    <property type="entry name" value="AA_TRANSFER_CLASS_2"/>
    <property type="match status" value="1"/>
</dbReference>
<dbReference type="SUPFAM" id="SSF53383">
    <property type="entry name" value="PLP-dependent transferases"/>
    <property type="match status" value="1"/>
</dbReference>
<dbReference type="Pfam" id="PF00155">
    <property type="entry name" value="Aminotran_1_2"/>
    <property type="match status" value="1"/>
</dbReference>
<protein>
    <submittedName>
        <fullName evidence="6">Unannotated protein</fullName>
    </submittedName>
</protein>